<reference evidence="1 2" key="1">
    <citation type="journal article" date="2024" name="Science">
        <title>Giant polyketide synthase enzymes in the biosynthesis of giant marine polyether toxins.</title>
        <authorList>
            <person name="Fallon T.R."/>
            <person name="Shende V.V."/>
            <person name="Wierzbicki I.H."/>
            <person name="Pendleton A.L."/>
            <person name="Watervoot N.F."/>
            <person name="Auber R.P."/>
            <person name="Gonzalez D.J."/>
            <person name="Wisecaver J.H."/>
            <person name="Moore B.S."/>
        </authorList>
    </citation>
    <scope>NUCLEOTIDE SEQUENCE [LARGE SCALE GENOMIC DNA]</scope>
    <source>
        <strain evidence="1 2">12B1</strain>
    </source>
</reference>
<protein>
    <recommendedName>
        <fullName evidence="3">Protein xylosyltransferase</fullName>
    </recommendedName>
</protein>
<name>A0AB34J1S2_PRYPA</name>
<dbReference type="Proteomes" id="UP001515480">
    <property type="component" value="Unassembled WGS sequence"/>
</dbReference>
<dbReference type="EMBL" id="JBGBPQ010000015">
    <property type="protein sequence ID" value="KAL1510623.1"/>
    <property type="molecule type" value="Genomic_DNA"/>
</dbReference>
<evidence type="ECO:0000313" key="1">
    <source>
        <dbReference type="EMBL" id="KAL1510623.1"/>
    </source>
</evidence>
<organism evidence="1 2">
    <name type="scientific">Prymnesium parvum</name>
    <name type="common">Toxic golden alga</name>
    <dbReference type="NCBI Taxonomy" id="97485"/>
    <lineage>
        <taxon>Eukaryota</taxon>
        <taxon>Haptista</taxon>
        <taxon>Haptophyta</taxon>
        <taxon>Prymnesiophyceae</taxon>
        <taxon>Prymnesiales</taxon>
        <taxon>Prymnesiaceae</taxon>
        <taxon>Prymnesium</taxon>
    </lineage>
</organism>
<comment type="caution">
    <text evidence="1">The sequence shown here is derived from an EMBL/GenBank/DDBJ whole genome shotgun (WGS) entry which is preliminary data.</text>
</comment>
<dbReference type="Gene3D" id="3.40.50.11350">
    <property type="match status" value="1"/>
</dbReference>
<proteinExistence type="predicted"/>
<sequence length="396" mass="43893">MVLRSPWVRAYEREHCARCKRYTPCLIRDARASPITEREYCAAADRSPPAMHPSHRCLALVLHLPPPPLPSPPNEAWAHSTLRVTGPVADGFWVRALVLLAHTQWAFHAGIQSVDVEYSSPADAYALRRTGRDGWSQFFERVGGGGVAADLRQLDCAAAARAWEQYANYATTHAAAARQRAARAALVASLPLRPRASFARRAHAFWTHHFGANRTVLGVHLRGTDKLPAVGVAAYLPLVDAFLCHRPRAALFVATDDRRMLAQLRAVATVRWPRTQLTFRDVARGGSVANRTLGLNPGYHAHLFNQSSVRHLAADVLLDTLLLSRCAFLLKSRSSVSEFATYWTPSLQNESYDFTLKGSPLPRWARACGDSALSSAQARNLVRRLDPTKEEMARTQ</sequence>
<accession>A0AB34J1S2</accession>
<keyword evidence="2" id="KW-1185">Reference proteome</keyword>
<gene>
    <name evidence="1" type="ORF">AB1Y20_006924</name>
</gene>
<evidence type="ECO:0008006" key="3">
    <source>
        <dbReference type="Google" id="ProtNLM"/>
    </source>
</evidence>
<evidence type="ECO:0000313" key="2">
    <source>
        <dbReference type="Proteomes" id="UP001515480"/>
    </source>
</evidence>
<dbReference type="AlphaFoldDB" id="A0AB34J1S2"/>